<dbReference type="RefSeq" id="WP_026937824.1">
    <property type="nucleotide sequence ID" value="NZ_CP028426.1"/>
</dbReference>
<gene>
    <name evidence="2" type="ORF">C7K25_04705</name>
</gene>
<reference evidence="2" key="1">
    <citation type="submission" date="2018-03" db="EMBL/GenBank/DDBJ databases">
        <authorList>
            <person name="Nunes O.C."/>
            <person name="Lopes A.R."/>
            <person name="Froufe H."/>
            <person name="Munoz-Merida A."/>
            <person name="Barroso C."/>
            <person name="Egas C."/>
        </authorList>
    </citation>
    <scope>NUCLEOTIDE SEQUENCE</scope>
    <source>
        <strain evidence="2">ON4</strain>
    </source>
</reference>
<dbReference type="EMBL" id="PXVD01000006">
    <property type="protein sequence ID" value="MDJ1370671.1"/>
    <property type="molecule type" value="Genomic_DNA"/>
</dbReference>
<feature type="region of interest" description="Disordered" evidence="1">
    <location>
        <begin position="1"/>
        <end position="32"/>
    </location>
</feature>
<comment type="caution">
    <text evidence="2">The sequence shown here is derived from an EMBL/GenBank/DDBJ whole genome shotgun (WGS) entry which is preliminary data.</text>
</comment>
<protein>
    <submittedName>
        <fullName evidence="2">Uncharacterized protein</fullName>
    </submittedName>
</protein>
<name>A0ABT7C640_9MICO</name>
<organism evidence="2 3">
    <name type="scientific">Gulosibacter molinativorax</name>
    <dbReference type="NCBI Taxonomy" id="256821"/>
    <lineage>
        <taxon>Bacteria</taxon>
        <taxon>Bacillati</taxon>
        <taxon>Actinomycetota</taxon>
        <taxon>Actinomycetes</taxon>
        <taxon>Micrococcales</taxon>
        <taxon>Microbacteriaceae</taxon>
        <taxon>Gulosibacter</taxon>
    </lineage>
</organism>
<evidence type="ECO:0000256" key="1">
    <source>
        <dbReference type="SAM" id="MobiDB-lite"/>
    </source>
</evidence>
<proteinExistence type="predicted"/>
<keyword evidence="3" id="KW-1185">Reference proteome</keyword>
<dbReference type="Proteomes" id="UP001170379">
    <property type="component" value="Unassembled WGS sequence"/>
</dbReference>
<accession>A0ABT7C640</accession>
<sequence>MDDSTRDLRAINQRNQAKPIQANADQFPDKGDGLGRGLGDILNAISTSRNRGLGSLIPTGDTE</sequence>
<evidence type="ECO:0000313" key="3">
    <source>
        <dbReference type="Proteomes" id="UP001170379"/>
    </source>
</evidence>
<evidence type="ECO:0000313" key="2">
    <source>
        <dbReference type="EMBL" id="MDJ1370671.1"/>
    </source>
</evidence>
<reference evidence="2" key="2">
    <citation type="journal article" date="2022" name="Sci. Rep.">
        <title>In silico prediction of the enzymes involved in the degradation of the herbicide molinate by Gulosibacter molinativorax ON4T.</title>
        <authorList>
            <person name="Lopes A.R."/>
            <person name="Bunin E."/>
            <person name="Viana A.T."/>
            <person name="Froufe H."/>
            <person name="Munoz-Merida A."/>
            <person name="Pinho D."/>
            <person name="Figueiredo J."/>
            <person name="Barroso C."/>
            <person name="Vaz-Moreira I."/>
            <person name="Bellanger X."/>
            <person name="Egas C."/>
            <person name="Nunes O.C."/>
        </authorList>
    </citation>
    <scope>NUCLEOTIDE SEQUENCE</scope>
    <source>
        <strain evidence="2">ON4</strain>
    </source>
</reference>